<evidence type="ECO:0000313" key="8">
    <source>
        <dbReference type="Proteomes" id="UP000824998"/>
    </source>
</evidence>
<dbReference type="SUPFAM" id="SSF51905">
    <property type="entry name" value="FAD/NAD(P)-binding domain"/>
    <property type="match status" value="1"/>
</dbReference>
<reference evidence="7" key="1">
    <citation type="journal article" date="2021" name="IMA Fungus">
        <title>Genomic characterization of three marine fungi, including Emericellopsis atlantica sp. nov. with signatures of a generalist lifestyle and marine biomass degradation.</title>
        <authorList>
            <person name="Hagestad O.C."/>
            <person name="Hou L."/>
            <person name="Andersen J.H."/>
            <person name="Hansen E.H."/>
            <person name="Altermark B."/>
            <person name="Li C."/>
            <person name="Kuhnert E."/>
            <person name="Cox R.J."/>
            <person name="Crous P.W."/>
            <person name="Spatafora J.W."/>
            <person name="Lail K."/>
            <person name="Amirebrahimi M."/>
            <person name="Lipzen A."/>
            <person name="Pangilinan J."/>
            <person name="Andreopoulos W."/>
            <person name="Hayes R.D."/>
            <person name="Ng V."/>
            <person name="Grigoriev I.V."/>
            <person name="Jackson S.A."/>
            <person name="Sutton T.D.S."/>
            <person name="Dobson A.D.W."/>
            <person name="Rama T."/>
        </authorList>
    </citation>
    <scope>NUCLEOTIDE SEQUENCE</scope>
    <source>
        <strain evidence="7">TRa018bII</strain>
    </source>
</reference>
<sequence>MASISSLVQSSKPTLVILGTGWAGWTLVQELACSIFDFRMAEEPVRRLSLSPNVQKYQVLVQLIDLDKRTIKCTPAIGSNGDARRPSSDGLEASSFKVSYDKLVLAPGSETNTFGTPGVLEHCYIMKSVSDAMKLREKILDCLELASLPTCSEDQKRDLLHFAIVGGGPTGVELAAEIDELVHRHLGNLYSRLKDHVTVSVYDVADRLLGSFGENLSEYAMERFRRRNVKIRTSMHIEGFEKGVMKVKEDGEVGFGLCVWAAGNKACELVENLEVLKSESGMERILTDDHLRVLLPSKSKASPPSPSEGVYALGDAADIKEGSLPTTAEVAVQKAEWLAKYLSGKTSEPFRYQKKALVAYIGRGDGVVEGKSDWTGTSAWLAWRSGNLEWARSWRRRAMIWVYWVLNWSDGREVARR</sequence>
<accession>A0A9P8C9Y7</accession>
<comment type="similarity">
    <text evidence="1">Belongs to the NADH dehydrogenase family.</text>
</comment>
<gene>
    <name evidence="7" type="ORF">BJ875DRAFT_369635</name>
</gene>
<comment type="caution">
    <text evidence="7">The sequence shown here is derived from an EMBL/GenBank/DDBJ whole genome shotgun (WGS) entry which is preliminary data.</text>
</comment>
<dbReference type="GO" id="GO:0003954">
    <property type="term" value="F:NADH dehydrogenase activity"/>
    <property type="evidence" value="ECO:0007669"/>
    <property type="project" value="InterPro"/>
</dbReference>
<dbReference type="EMBL" id="MU251383">
    <property type="protein sequence ID" value="KAG9237601.1"/>
    <property type="molecule type" value="Genomic_DNA"/>
</dbReference>
<dbReference type="AlphaFoldDB" id="A0A9P8C9Y7"/>
<evidence type="ECO:0000313" key="7">
    <source>
        <dbReference type="EMBL" id="KAG9237601.1"/>
    </source>
</evidence>
<dbReference type="OrthoDB" id="3244603at2759"/>
<evidence type="ECO:0000256" key="5">
    <source>
        <dbReference type="ARBA" id="ARBA00023027"/>
    </source>
</evidence>
<dbReference type="PANTHER" id="PTHR43706:SF17">
    <property type="entry name" value="NADH DEHYDROGENASE (EUROFUNG)"/>
    <property type="match status" value="1"/>
</dbReference>
<keyword evidence="4" id="KW-0560">Oxidoreductase</keyword>
<evidence type="ECO:0000256" key="3">
    <source>
        <dbReference type="ARBA" id="ARBA00022827"/>
    </source>
</evidence>
<dbReference type="Pfam" id="PF07992">
    <property type="entry name" value="Pyr_redox_2"/>
    <property type="match status" value="1"/>
</dbReference>
<keyword evidence="8" id="KW-1185">Reference proteome</keyword>
<dbReference type="Gene3D" id="3.50.50.100">
    <property type="match status" value="1"/>
</dbReference>
<evidence type="ECO:0000256" key="4">
    <source>
        <dbReference type="ARBA" id="ARBA00023002"/>
    </source>
</evidence>
<organism evidence="7 8">
    <name type="scientific">Amylocarpus encephaloides</name>
    <dbReference type="NCBI Taxonomy" id="45428"/>
    <lineage>
        <taxon>Eukaryota</taxon>
        <taxon>Fungi</taxon>
        <taxon>Dikarya</taxon>
        <taxon>Ascomycota</taxon>
        <taxon>Pezizomycotina</taxon>
        <taxon>Leotiomycetes</taxon>
        <taxon>Helotiales</taxon>
        <taxon>Helotiales incertae sedis</taxon>
        <taxon>Amylocarpus</taxon>
    </lineage>
</organism>
<dbReference type="InterPro" id="IPR023753">
    <property type="entry name" value="FAD/NAD-binding_dom"/>
</dbReference>
<name>A0A9P8C9Y7_9HELO</name>
<dbReference type="GO" id="GO:0005739">
    <property type="term" value="C:mitochondrion"/>
    <property type="evidence" value="ECO:0007669"/>
    <property type="project" value="TreeGrafter"/>
</dbReference>
<evidence type="ECO:0000256" key="2">
    <source>
        <dbReference type="ARBA" id="ARBA00022630"/>
    </source>
</evidence>
<proteinExistence type="inferred from homology"/>
<evidence type="ECO:0000259" key="6">
    <source>
        <dbReference type="Pfam" id="PF07992"/>
    </source>
</evidence>
<dbReference type="InterPro" id="IPR045024">
    <property type="entry name" value="NDH-2"/>
</dbReference>
<dbReference type="PRINTS" id="PR00368">
    <property type="entry name" value="FADPNR"/>
</dbReference>
<dbReference type="PANTHER" id="PTHR43706">
    <property type="entry name" value="NADH DEHYDROGENASE"/>
    <property type="match status" value="1"/>
</dbReference>
<dbReference type="InterPro" id="IPR036188">
    <property type="entry name" value="FAD/NAD-bd_sf"/>
</dbReference>
<evidence type="ECO:0000256" key="1">
    <source>
        <dbReference type="ARBA" id="ARBA00005272"/>
    </source>
</evidence>
<keyword evidence="2" id="KW-0285">Flavoprotein</keyword>
<dbReference type="Proteomes" id="UP000824998">
    <property type="component" value="Unassembled WGS sequence"/>
</dbReference>
<keyword evidence="3" id="KW-0274">FAD</keyword>
<protein>
    <submittedName>
        <fullName evidence="7">NADH dehydrogenase</fullName>
    </submittedName>
</protein>
<keyword evidence="5" id="KW-0520">NAD</keyword>
<feature type="domain" description="FAD/NAD(P)-binding" evidence="6">
    <location>
        <begin position="15"/>
        <end position="335"/>
    </location>
</feature>